<dbReference type="HAMAP" id="MF_00013">
    <property type="entry name" value="LipB"/>
    <property type="match status" value="1"/>
</dbReference>
<dbReference type="PANTHER" id="PTHR10993">
    <property type="entry name" value="OCTANOYLTRANSFERASE"/>
    <property type="match status" value="1"/>
</dbReference>
<dbReference type="GO" id="GO:0033819">
    <property type="term" value="F:lipoyl(octanoyl) transferase activity"/>
    <property type="evidence" value="ECO:0007669"/>
    <property type="project" value="UniProtKB-EC"/>
</dbReference>
<dbReference type="NCBIfam" id="NF010925">
    <property type="entry name" value="PRK14345.1"/>
    <property type="match status" value="1"/>
</dbReference>
<evidence type="ECO:0000256" key="3">
    <source>
        <dbReference type="ARBA" id="ARBA00012334"/>
    </source>
</evidence>
<dbReference type="InterPro" id="IPR020605">
    <property type="entry name" value="Octanoyltransferase_CS"/>
</dbReference>
<dbReference type="InterPro" id="IPR045864">
    <property type="entry name" value="aa-tRNA-synth_II/BPL/LPL"/>
</dbReference>
<accession>A0AAD7UJC5</accession>
<name>A0AAD7UJC5_9STRA</name>
<evidence type="ECO:0000313" key="9">
    <source>
        <dbReference type="Proteomes" id="UP001230188"/>
    </source>
</evidence>
<dbReference type="EC" id="2.3.1.181" evidence="3"/>
<feature type="domain" description="BPL/LPL catalytic" evidence="7">
    <location>
        <begin position="73"/>
        <end position="253"/>
    </location>
</feature>
<dbReference type="EMBL" id="JAQMWT010000286">
    <property type="protein sequence ID" value="KAJ8606219.1"/>
    <property type="molecule type" value="Genomic_DNA"/>
</dbReference>
<sequence>MRYSTLALTAGCALGARRRLAVLSKQAQGTWEVLGRGVGGPAVSVVDLTPSGPANYEATMALQRRLVEERVGNRSTDALMVVEHESVYTLGRGATEEHVLFDSGAEDAPSLVRAERGGDVTYHGPGQLVAYPVLQLADYKRDSHWYLRALEEVVIRTCGEFGAEARRHDEHSGVWIGGRKVAAVGVALRKWVTYHGVSLNVDTDMGAFDRIVPCGLREEPVGSLVQILDRAVGIQDVLPVFLDHFAAVFEARLVSENRKKERRSPPPDAFVFDQRGR</sequence>
<comment type="caution">
    <text evidence="8">The sequence shown here is derived from an EMBL/GenBank/DDBJ whole genome shotgun (WGS) entry which is preliminary data.</text>
</comment>
<keyword evidence="5" id="KW-0012">Acyltransferase</keyword>
<reference evidence="8" key="1">
    <citation type="submission" date="2023-01" db="EMBL/GenBank/DDBJ databases">
        <title>Metagenome sequencing of chrysophaentin producing Chrysophaeum taylorii.</title>
        <authorList>
            <person name="Davison J."/>
            <person name="Bewley C."/>
        </authorList>
    </citation>
    <scope>NUCLEOTIDE SEQUENCE</scope>
    <source>
        <strain evidence="8">NIES-1699</strain>
    </source>
</reference>
<dbReference type="Pfam" id="PF21948">
    <property type="entry name" value="LplA-B_cat"/>
    <property type="match status" value="1"/>
</dbReference>
<evidence type="ECO:0000256" key="1">
    <source>
        <dbReference type="ARBA" id="ARBA00004821"/>
    </source>
</evidence>
<feature type="region of interest" description="Disordered" evidence="6">
    <location>
        <begin position="257"/>
        <end position="277"/>
    </location>
</feature>
<dbReference type="AlphaFoldDB" id="A0AAD7UJC5"/>
<dbReference type="Gene3D" id="3.30.930.10">
    <property type="entry name" value="Bira Bifunctional Protein, Domain 2"/>
    <property type="match status" value="1"/>
</dbReference>
<gene>
    <name evidence="8" type="ORF">CTAYLR_010534</name>
</gene>
<evidence type="ECO:0000259" key="7">
    <source>
        <dbReference type="PROSITE" id="PS51733"/>
    </source>
</evidence>
<keyword evidence="4" id="KW-0808">Transferase</keyword>
<dbReference type="NCBIfam" id="TIGR00214">
    <property type="entry name" value="lipB"/>
    <property type="match status" value="1"/>
</dbReference>
<evidence type="ECO:0000313" key="8">
    <source>
        <dbReference type="EMBL" id="KAJ8606219.1"/>
    </source>
</evidence>
<dbReference type="SUPFAM" id="SSF55681">
    <property type="entry name" value="Class II aaRS and biotin synthetases"/>
    <property type="match status" value="1"/>
</dbReference>
<dbReference type="PROSITE" id="PS01313">
    <property type="entry name" value="LIPB"/>
    <property type="match status" value="1"/>
</dbReference>
<dbReference type="InterPro" id="IPR004143">
    <property type="entry name" value="BPL_LPL_catalytic"/>
</dbReference>
<evidence type="ECO:0000256" key="5">
    <source>
        <dbReference type="ARBA" id="ARBA00023315"/>
    </source>
</evidence>
<dbReference type="CDD" id="cd16444">
    <property type="entry name" value="LipB"/>
    <property type="match status" value="1"/>
</dbReference>
<dbReference type="PANTHER" id="PTHR10993:SF7">
    <property type="entry name" value="LIPOYLTRANSFERASE 2, MITOCHONDRIAL-RELATED"/>
    <property type="match status" value="1"/>
</dbReference>
<keyword evidence="9" id="KW-1185">Reference proteome</keyword>
<protein>
    <recommendedName>
        <fullName evidence="3">lipoyl(octanoyl) transferase</fullName>
        <ecNumber evidence="3">2.3.1.181</ecNumber>
    </recommendedName>
</protein>
<dbReference type="PROSITE" id="PS51733">
    <property type="entry name" value="BPL_LPL_CATALYTIC"/>
    <property type="match status" value="1"/>
</dbReference>
<comment type="similarity">
    <text evidence="2">Belongs to the LipB family.</text>
</comment>
<evidence type="ECO:0000256" key="6">
    <source>
        <dbReference type="SAM" id="MobiDB-lite"/>
    </source>
</evidence>
<comment type="pathway">
    <text evidence="1">Protein modification; protein lipoylation via endogenous pathway; protein N(6)-(lipoyl)lysine from octanoyl-[acyl-carrier-protein]: step 1/2.</text>
</comment>
<dbReference type="GO" id="GO:0009249">
    <property type="term" value="P:protein lipoylation"/>
    <property type="evidence" value="ECO:0007669"/>
    <property type="project" value="InterPro"/>
</dbReference>
<proteinExistence type="inferred from homology"/>
<evidence type="ECO:0000256" key="2">
    <source>
        <dbReference type="ARBA" id="ARBA00007907"/>
    </source>
</evidence>
<dbReference type="InterPro" id="IPR000544">
    <property type="entry name" value="Octanoyltransferase"/>
</dbReference>
<evidence type="ECO:0000256" key="4">
    <source>
        <dbReference type="ARBA" id="ARBA00022679"/>
    </source>
</evidence>
<organism evidence="8 9">
    <name type="scientific">Chrysophaeum taylorii</name>
    <dbReference type="NCBI Taxonomy" id="2483200"/>
    <lineage>
        <taxon>Eukaryota</taxon>
        <taxon>Sar</taxon>
        <taxon>Stramenopiles</taxon>
        <taxon>Ochrophyta</taxon>
        <taxon>Pelagophyceae</taxon>
        <taxon>Pelagomonadales</taxon>
        <taxon>Pelagomonadaceae</taxon>
        <taxon>Chrysophaeum</taxon>
    </lineage>
</organism>
<dbReference type="Proteomes" id="UP001230188">
    <property type="component" value="Unassembled WGS sequence"/>
</dbReference>